<gene>
    <name evidence="1" type="ORF">OFUS_LOCUS12053</name>
</gene>
<organism evidence="1 2">
    <name type="scientific">Owenia fusiformis</name>
    <name type="common">Polychaete worm</name>
    <dbReference type="NCBI Taxonomy" id="6347"/>
    <lineage>
        <taxon>Eukaryota</taxon>
        <taxon>Metazoa</taxon>
        <taxon>Spiralia</taxon>
        <taxon>Lophotrochozoa</taxon>
        <taxon>Annelida</taxon>
        <taxon>Polychaeta</taxon>
        <taxon>Sedentaria</taxon>
        <taxon>Canalipalpata</taxon>
        <taxon>Sabellida</taxon>
        <taxon>Oweniida</taxon>
        <taxon>Oweniidae</taxon>
        <taxon>Owenia</taxon>
    </lineage>
</organism>
<proteinExistence type="predicted"/>
<dbReference type="SMART" id="SM00034">
    <property type="entry name" value="CLECT"/>
    <property type="match status" value="8"/>
</dbReference>
<accession>A0A8J1U4K9</accession>
<evidence type="ECO:0000313" key="2">
    <source>
        <dbReference type="Proteomes" id="UP000749559"/>
    </source>
</evidence>
<dbReference type="Gene3D" id="3.10.100.10">
    <property type="entry name" value="Mannose-Binding Protein A, subunit A"/>
    <property type="match status" value="8"/>
</dbReference>
<name>A0A8J1U4K9_OWEFU</name>
<dbReference type="Proteomes" id="UP000749559">
    <property type="component" value="Unassembled WGS sequence"/>
</dbReference>
<dbReference type="InterPro" id="IPR001304">
    <property type="entry name" value="C-type_lectin-like"/>
</dbReference>
<protein>
    <submittedName>
        <fullName evidence="1">Uncharacterized protein</fullName>
    </submittedName>
</protein>
<reference evidence="1" key="1">
    <citation type="submission" date="2022-03" db="EMBL/GenBank/DDBJ databases">
        <authorList>
            <person name="Martin C."/>
        </authorList>
    </citation>
    <scope>NUCLEOTIDE SEQUENCE</scope>
</reference>
<dbReference type="CDD" id="cd00037">
    <property type="entry name" value="CLECT"/>
    <property type="match status" value="7"/>
</dbReference>
<sequence length="1354" mass="152017">MDIKICVALFTLYLTAVHAQCPSGWKSLAGKCIFIDDTQSTWPNAEQACISKGGSLLQVADKGLKDAINSELPKRSKTGFWWTGLTKSTNTKCEPNWRWNDDPNSDISNVKWLKEPNNMNGQEHCIEILKNGLSNDDNCMNRRGYICKFVSSTTKCDHDWVRGGPNCYYISTRSDTTRTDWNTARSLCQKAKQGADLMWIDNPAEATWLKDLITKLWTIRGSGNSRGWWIGANDLPNGDKGPYKWNDGQQSVENPEKYLEWDQEPTNAAGSTNFCGVMDGGVFYDGDCKGWHRFICQGNGQNCPDGWESGVKQCFFFGNEWKRWNAARVQCQQTTFNSQPAELVSITSPEILTFITQKMKEKNLGWVWTGLNDRDQGERCSPFTWADSTKPAPGIVTWATEPNSFGGVEHCGEILRNGVFNDANCAAKKPYICEAPLPAQRKKRQSTACPDGWLAGAGRCFKFTRGGIRSWDAQSQCRSWGSDLLNVVSSDVKTTVEDLVQKNPGNWWTGLKRDAKPSCTSKWRWLDEYTSDTKFITWEKEPNNLKGEEHCGEIWKDGVFNDASCTAKRGYICKYEMIPGTSACAPEFFNFGQSCYFFSTRSLNSMMTWADARADCDKRQGGSDLVWITSRSEYGFLAESVKSISLILPNKLGWWTGLNNGPNDNAVNWKWNDQTQLADTTILTWDTEPNNFNGNQLCATMRDIGAIYRARDCSSKQRFICQIPGTSSCPSSYSYDSKSNSCYYIEKSTRLEWAKARTQCQSQGADLVAINNDNTKNFVEQTLSADQSYKLYWVGLNDADQKSRCNPWEWRDGTRLNPMFIKWNQEPNNFDGNEHCVTMLQNGVMNDGNCDRQEAYICRYDLPASVSSPATYDVSGTNGKCLILTNWRYRDTDPKRYSWWWEDCKDTARALCEMPNPGTCPSDFTIQVDSSCYKIRGGAWTTHADNTAWCKAQNPAADLATIDNMAEAQKLGPLLFDAGATGFTEFSIKKWNGITACNQVDGNWRKRGNSCYMFSNRNRDGKSYKDARAECQKQTGGDLATFRNADEAEWLREIVGILWKITGSTPTSMTYRVGLDDLDIQGTWKWIDGTTFREDLVQWEKSPNDWDDRSSCNFIYKDGTYHTVQCGAQWLTGYICQKTVGGTGGPTTSCPFGWRERDGKCYLFSSKASSARLNWDDARKSCQNMMAGGELMSVENQDESEYIRDVTGLIWINDPKWPGWWTGLNDLPNGDKGPWKWTDGSEYKDSLIEWVRHPEVFGNPECTAVDTQGMYYAFDCTSRRSSICITGTGSGGPQTSGLSATTPGQKAGIAIGVIVLVALLAVLALVVYKMRTGPRPPKATGGIANILYGKEGDA</sequence>
<dbReference type="InterPro" id="IPR016186">
    <property type="entry name" value="C-type_lectin-like/link_sf"/>
</dbReference>
<dbReference type="Pfam" id="PF00059">
    <property type="entry name" value="Lectin_C"/>
    <property type="match status" value="8"/>
</dbReference>
<dbReference type="EMBL" id="CAIIXF020000006">
    <property type="protein sequence ID" value="CAH1786089.1"/>
    <property type="molecule type" value="Genomic_DNA"/>
</dbReference>
<keyword evidence="2" id="KW-1185">Reference proteome</keyword>
<dbReference type="InterPro" id="IPR050111">
    <property type="entry name" value="C-type_lectin/snaclec_domain"/>
</dbReference>
<dbReference type="PANTHER" id="PTHR22803">
    <property type="entry name" value="MANNOSE, PHOSPHOLIPASE, LECTIN RECEPTOR RELATED"/>
    <property type="match status" value="1"/>
</dbReference>
<dbReference type="OrthoDB" id="6148268at2759"/>
<dbReference type="PROSITE" id="PS50041">
    <property type="entry name" value="C_TYPE_LECTIN_2"/>
    <property type="match status" value="8"/>
</dbReference>
<dbReference type="InterPro" id="IPR016187">
    <property type="entry name" value="CTDL_fold"/>
</dbReference>
<comment type="caution">
    <text evidence="1">The sequence shown here is derived from an EMBL/GenBank/DDBJ whole genome shotgun (WGS) entry which is preliminary data.</text>
</comment>
<evidence type="ECO:0000313" key="1">
    <source>
        <dbReference type="EMBL" id="CAH1786089.1"/>
    </source>
</evidence>
<dbReference type="SUPFAM" id="SSF56436">
    <property type="entry name" value="C-type lectin-like"/>
    <property type="match status" value="9"/>
</dbReference>